<keyword evidence="2" id="KW-0808">Transferase</keyword>
<dbReference type="InterPro" id="IPR051448">
    <property type="entry name" value="CdaR-like_regulators"/>
</dbReference>
<dbReference type="Pfam" id="PF00989">
    <property type="entry name" value="PAS"/>
    <property type="match status" value="1"/>
</dbReference>
<feature type="domain" description="PAC" evidence="1">
    <location>
        <begin position="87"/>
        <end position="139"/>
    </location>
</feature>
<proteinExistence type="predicted"/>
<dbReference type="Gene3D" id="3.30.450.20">
    <property type="entry name" value="PAS domain"/>
    <property type="match status" value="2"/>
</dbReference>
<dbReference type="EMBL" id="AFGF01000016">
    <property type="protein sequence ID" value="EGO65592.1"/>
    <property type="molecule type" value="Genomic_DNA"/>
</dbReference>
<evidence type="ECO:0000259" key="1">
    <source>
        <dbReference type="PROSITE" id="PS50113"/>
    </source>
</evidence>
<sequence length="552" mass="61617">MVNGLEKLEKLGLHTIFELIPAGLCIAADTSCKEIIYNSIAAQFLRIQTQTASPTPDKPYRIFRDGRELSPADRPLERAAWLGDEVFGDQLELVWEDGIRKYAIWNSRPLRDAEGSIIAAICTFEDITEKKRMLGELERHSEQLNVRPGQYQLLLHSIPCLIFLLNKAGVIEFANECADQFFKGWMGRLSGLPLIGAVIPRDRLNGKSLSQIVGRSRFSRKGSLVSSYRLPNGQQVWIQWQLRRYTDPVTGVTGIICAGCDITDRENAEQAFHCQHKRRERIDLLNKALRGEIGGQELVEAARRVGISLTAGSLLYIIQIRGVTSGGHTVPQDKPGQRCQAKLDRLITEIERKTVGIVWPSCAGIAVLEQPPSQENISYNPQDQDIAEILLSLVRTVFSDKRADIGTTTVTGDPPNMALAYQQAMFALRAGQAIHKGKGGTVYHWQDLGMLQLMSAYYDSDQSRAFVQAELGALLEHDKIKASSLVDTLEAVLTADSAAAVARQLHVHEKTVLFRKRKIERILGTNIDNQDKQLNLLMAIKLLRLMQFGDKN</sequence>
<dbReference type="Pfam" id="PF13556">
    <property type="entry name" value="HTH_30"/>
    <property type="match status" value="1"/>
</dbReference>
<dbReference type="AlphaFoldDB" id="F7NE80"/>
<dbReference type="PROSITE" id="PS50113">
    <property type="entry name" value="PAC"/>
    <property type="match status" value="1"/>
</dbReference>
<name>F7NE80_9FIRM</name>
<dbReference type="InterPro" id="IPR025736">
    <property type="entry name" value="PucR_C-HTH_dom"/>
</dbReference>
<dbReference type="eggNOG" id="COG2202">
    <property type="taxonomic scope" value="Bacteria"/>
</dbReference>
<keyword evidence="3" id="KW-1185">Reference proteome</keyword>
<dbReference type="GO" id="GO:0006355">
    <property type="term" value="P:regulation of DNA-templated transcription"/>
    <property type="evidence" value="ECO:0007669"/>
    <property type="project" value="InterPro"/>
</dbReference>
<evidence type="ECO:0000313" key="3">
    <source>
        <dbReference type="Proteomes" id="UP000003240"/>
    </source>
</evidence>
<dbReference type="RefSeq" id="WP_004092148.1">
    <property type="nucleotide sequence ID" value="NZ_AFGF01000016.1"/>
</dbReference>
<gene>
    <name evidence="2" type="ORF">ALO_01714</name>
</gene>
<dbReference type="STRING" id="1009370.ALO_01714"/>
<dbReference type="GO" id="GO:0016301">
    <property type="term" value="F:kinase activity"/>
    <property type="evidence" value="ECO:0007669"/>
    <property type="project" value="UniProtKB-KW"/>
</dbReference>
<dbReference type="Gene3D" id="1.10.10.2840">
    <property type="entry name" value="PucR C-terminal helix-turn-helix domain"/>
    <property type="match status" value="1"/>
</dbReference>
<accession>F7NE80</accession>
<dbReference type="CDD" id="cd00130">
    <property type="entry name" value="PAS"/>
    <property type="match status" value="1"/>
</dbReference>
<dbReference type="SUPFAM" id="SSF55785">
    <property type="entry name" value="PYP-like sensor domain (PAS domain)"/>
    <property type="match status" value="2"/>
</dbReference>
<dbReference type="OrthoDB" id="9807021at2"/>
<dbReference type="SMART" id="SM00086">
    <property type="entry name" value="PAC"/>
    <property type="match status" value="2"/>
</dbReference>
<dbReference type="Proteomes" id="UP000003240">
    <property type="component" value="Unassembled WGS sequence"/>
</dbReference>
<keyword evidence="2" id="KW-0418">Kinase</keyword>
<dbReference type="InterPro" id="IPR001610">
    <property type="entry name" value="PAC"/>
</dbReference>
<organism evidence="2 3">
    <name type="scientific">Acetonema longum DSM 6540</name>
    <dbReference type="NCBI Taxonomy" id="1009370"/>
    <lineage>
        <taxon>Bacteria</taxon>
        <taxon>Bacillati</taxon>
        <taxon>Bacillota</taxon>
        <taxon>Negativicutes</taxon>
        <taxon>Acetonemataceae</taxon>
        <taxon>Acetonema</taxon>
    </lineage>
</organism>
<dbReference type="InterPro" id="IPR013767">
    <property type="entry name" value="PAS_fold"/>
</dbReference>
<dbReference type="InterPro" id="IPR000700">
    <property type="entry name" value="PAS-assoc_C"/>
</dbReference>
<dbReference type="eggNOG" id="COG2508">
    <property type="taxonomic scope" value="Bacteria"/>
</dbReference>
<comment type="caution">
    <text evidence="2">The sequence shown here is derived from an EMBL/GenBank/DDBJ whole genome shotgun (WGS) entry which is preliminary data.</text>
</comment>
<protein>
    <submittedName>
        <fullName evidence="2">Signal transduction histidine kinase, nitrogen specific, NtrB</fullName>
    </submittedName>
</protein>
<dbReference type="InterPro" id="IPR035965">
    <property type="entry name" value="PAS-like_dom_sf"/>
</dbReference>
<reference evidence="2 3" key="1">
    <citation type="journal article" date="2011" name="EMBO J.">
        <title>Structural diversity of bacterial flagellar motors.</title>
        <authorList>
            <person name="Chen S."/>
            <person name="Beeby M."/>
            <person name="Murphy G.E."/>
            <person name="Leadbetter J.R."/>
            <person name="Hendrixson D.R."/>
            <person name="Briegel A."/>
            <person name="Li Z."/>
            <person name="Shi J."/>
            <person name="Tocheva E.I."/>
            <person name="Muller A."/>
            <person name="Dobro M.J."/>
            <person name="Jensen G.J."/>
        </authorList>
    </citation>
    <scope>NUCLEOTIDE SEQUENCE [LARGE SCALE GENOMIC DNA]</scope>
    <source>
        <strain evidence="2 3">DSM 6540</strain>
    </source>
</reference>
<dbReference type="PANTHER" id="PTHR33744">
    <property type="entry name" value="CARBOHYDRATE DIACID REGULATOR"/>
    <property type="match status" value="1"/>
</dbReference>
<evidence type="ECO:0000313" key="2">
    <source>
        <dbReference type="EMBL" id="EGO65592.1"/>
    </source>
</evidence>
<dbReference type="InterPro" id="IPR042070">
    <property type="entry name" value="PucR_C-HTH_sf"/>
</dbReference>
<dbReference type="InterPro" id="IPR000014">
    <property type="entry name" value="PAS"/>
</dbReference>